<reference evidence="2" key="1">
    <citation type="journal article" date="2022" name="Mol. Ecol. Resour.">
        <title>The genomes of chicory, endive, great burdock and yacon provide insights into Asteraceae palaeo-polyploidization history and plant inulin production.</title>
        <authorList>
            <person name="Fan W."/>
            <person name="Wang S."/>
            <person name="Wang H."/>
            <person name="Wang A."/>
            <person name="Jiang F."/>
            <person name="Liu H."/>
            <person name="Zhao H."/>
            <person name="Xu D."/>
            <person name="Zhang Y."/>
        </authorList>
    </citation>
    <scope>NUCLEOTIDE SEQUENCE [LARGE SCALE GENOMIC DNA]</scope>
    <source>
        <strain evidence="2">cv. Punajuju</strain>
    </source>
</reference>
<evidence type="ECO:0000313" key="1">
    <source>
        <dbReference type="EMBL" id="KAI3778708.1"/>
    </source>
</evidence>
<proteinExistence type="predicted"/>
<evidence type="ECO:0000313" key="2">
    <source>
        <dbReference type="Proteomes" id="UP001055811"/>
    </source>
</evidence>
<dbReference type="EMBL" id="CM042010">
    <property type="protein sequence ID" value="KAI3778708.1"/>
    <property type="molecule type" value="Genomic_DNA"/>
</dbReference>
<organism evidence="1 2">
    <name type="scientific">Cichorium intybus</name>
    <name type="common">Chicory</name>
    <dbReference type="NCBI Taxonomy" id="13427"/>
    <lineage>
        <taxon>Eukaryota</taxon>
        <taxon>Viridiplantae</taxon>
        <taxon>Streptophyta</taxon>
        <taxon>Embryophyta</taxon>
        <taxon>Tracheophyta</taxon>
        <taxon>Spermatophyta</taxon>
        <taxon>Magnoliopsida</taxon>
        <taxon>eudicotyledons</taxon>
        <taxon>Gunneridae</taxon>
        <taxon>Pentapetalae</taxon>
        <taxon>asterids</taxon>
        <taxon>campanulids</taxon>
        <taxon>Asterales</taxon>
        <taxon>Asteraceae</taxon>
        <taxon>Cichorioideae</taxon>
        <taxon>Cichorieae</taxon>
        <taxon>Cichoriinae</taxon>
        <taxon>Cichorium</taxon>
    </lineage>
</organism>
<name>A0ACB9G676_CICIN</name>
<keyword evidence="2" id="KW-1185">Reference proteome</keyword>
<protein>
    <submittedName>
        <fullName evidence="1">Uncharacterized protein</fullName>
    </submittedName>
</protein>
<comment type="caution">
    <text evidence="1">The sequence shown here is derived from an EMBL/GenBank/DDBJ whole genome shotgun (WGS) entry which is preliminary data.</text>
</comment>
<gene>
    <name evidence="1" type="ORF">L2E82_08091</name>
</gene>
<reference evidence="1 2" key="2">
    <citation type="journal article" date="2022" name="Mol. Ecol. Resour.">
        <title>The genomes of chicory, endive, great burdock and yacon provide insights into Asteraceae paleo-polyploidization history and plant inulin production.</title>
        <authorList>
            <person name="Fan W."/>
            <person name="Wang S."/>
            <person name="Wang H."/>
            <person name="Wang A."/>
            <person name="Jiang F."/>
            <person name="Liu H."/>
            <person name="Zhao H."/>
            <person name="Xu D."/>
            <person name="Zhang Y."/>
        </authorList>
    </citation>
    <scope>NUCLEOTIDE SEQUENCE [LARGE SCALE GENOMIC DNA]</scope>
    <source>
        <strain evidence="2">cv. Punajuju</strain>
        <tissue evidence="1">Leaves</tissue>
    </source>
</reference>
<dbReference type="Proteomes" id="UP001055811">
    <property type="component" value="Linkage Group LG02"/>
</dbReference>
<sequence>MDLITNLGGYFCKNQLLNSIKIYGGEKGFSKITTQENPRRCSSSDLVRLNSNKSPKSENKEILPFS</sequence>
<accession>A0ACB9G676</accession>